<proteinExistence type="predicted"/>
<dbReference type="AlphaFoldDB" id="A0A7M3SAF2"/>
<sequence>MYNIIKTQLSQFFANANFTWGVCGGMAIDFFVDQHTRDHKDIDLFSYTEKRKDIIDFMLKKGWRVFEACGGGIQHELTKSSLEEIDLSLYCIHSSNNDYTFTPYSTKNLEISRFRKNDATIKYLEDLYRSDVKMGYLVHDEKIQTKLDYVEFLFSDNNQPLLSYIDNVDVKLSWDNVILNRDGISYMCPEMVLLYKIGIADRLKKSQDKAYHIYEEECRSDFTTTYCLMNEVQRKWLKSALILTYPEAEEYIIKLDN</sequence>
<evidence type="ECO:0000313" key="2">
    <source>
        <dbReference type="Proteomes" id="UP000515703"/>
    </source>
</evidence>
<evidence type="ECO:0000313" key="1">
    <source>
        <dbReference type="EMBL" id="BCK01570.1"/>
    </source>
</evidence>
<accession>A0A7M3SAF2</accession>
<dbReference type="Proteomes" id="UP000515703">
    <property type="component" value="Chromosome"/>
</dbReference>
<dbReference type="RefSeq" id="WP_185257118.1">
    <property type="nucleotide sequence ID" value="NZ_AP023368.1"/>
</dbReference>
<dbReference type="Pfam" id="PF10706">
    <property type="entry name" value="Aminoglyc_resit"/>
    <property type="match status" value="1"/>
</dbReference>
<dbReference type="InterPro" id="IPR019646">
    <property type="entry name" value="Aminoglyc_AdlTrfase"/>
</dbReference>
<gene>
    <name evidence="1" type="ORF">bsdcttw_46100</name>
</gene>
<name>A0A7M3SAF2_9FIRM</name>
<reference evidence="1 2" key="2">
    <citation type="submission" date="2020-08" db="EMBL/GenBank/DDBJ databases">
        <authorList>
            <person name="Ueki A."/>
            <person name="Tonouchi A."/>
        </authorList>
    </citation>
    <scope>NUCLEOTIDE SEQUENCE [LARGE SCALE GENOMIC DNA]</scope>
    <source>
        <strain evidence="1 2">CTTW</strain>
    </source>
</reference>
<dbReference type="KEGG" id="acht:bsdcttw_46100"/>
<protein>
    <submittedName>
        <fullName evidence="1">Uncharacterized protein</fullName>
    </submittedName>
</protein>
<dbReference type="EMBL" id="AP023368">
    <property type="protein sequence ID" value="BCK01570.1"/>
    <property type="molecule type" value="Genomic_DNA"/>
</dbReference>
<keyword evidence="2" id="KW-1185">Reference proteome</keyword>
<dbReference type="Gene3D" id="3.30.460.40">
    <property type="match status" value="1"/>
</dbReference>
<reference evidence="1 2" key="1">
    <citation type="submission" date="2020-08" db="EMBL/GenBank/DDBJ databases">
        <title>Draft genome sequencing of an Anaerocolumna strain isolated from anoxic soil subjected to BSD treatment.</title>
        <authorList>
            <person name="Uek A."/>
            <person name="Tonouchi A."/>
        </authorList>
    </citation>
    <scope>NUCLEOTIDE SEQUENCE [LARGE SCALE GENOMIC DNA]</scope>
    <source>
        <strain evidence="1 2">CTTW</strain>
    </source>
</reference>
<organism evidence="1 2">
    <name type="scientific">Anaerocolumna chitinilytica</name>
    <dbReference type="NCBI Taxonomy" id="1727145"/>
    <lineage>
        <taxon>Bacteria</taxon>
        <taxon>Bacillati</taxon>
        <taxon>Bacillota</taxon>
        <taxon>Clostridia</taxon>
        <taxon>Lachnospirales</taxon>
        <taxon>Lachnospiraceae</taxon>
        <taxon>Anaerocolumna</taxon>
    </lineage>
</organism>